<dbReference type="InterPro" id="IPR003848">
    <property type="entry name" value="DUF218"/>
</dbReference>
<protein>
    <submittedName>
        <fullName evidence="2">YdcF family protein</fullName>
    </submittedName>
</protein>
<dbReference type="Pfam" id="PF02698">
    <property type="entry name" value="DUF218"/>
    <property type="match status" value="1"/>
</dbReference>
<dbReference type="CDD" id="cd06259">
    <property type="entry name" value="YdcF-like"/>
    <property type="match status" value="1"/>
</dbReference>
<dbReference type="EMBL" id="JBHTJG010000001">
    <property type="protein sequence ID" value="MFD0945231.1"/>
    <property type="molecule type" value="Genomic_DNA"/>
</dbReference>
<evidence type="ECO:0000259" key="1">
    <source>
        <dbReference type="Pfam" id="PF02698"/>
    </source>
</evidence>
<accession>A0ABW3H6I6</accession>
<dbReference type="Proteomes" id="UP001596977">
    <property type="component" value="Unassembled WGS sequence"/>
</dbReference>
<comment type="caution">
    <text evidence="2">The sequence shown here is derived from an EMBL/GenBank/DDBJ whole genome shotgun (WGS) entry which is preliminary data.</text>
</comment>
<evidence type="ECO:0000313" key="3">
    <source>
        <dbReference type="Proteomes" id="UP001596977"/>
    </source>
</evidence>
<sequence length="177" mass="19669">MALRIALLALVAWVLGFAVFMLSLGRPLPPGKTDAIVVLTGGPGRIDRGIELMRTRMAKRMLVSGVDRDVRPHELAIAYKADRRLFDCCIDLGREARDTRSNASETAAWVRRRGYRSVRLVTSDWHMPRARMELAKLLGGDVAISGDAVRTNPRFATLLYEYHKWLLRGAAILVGAG</sequence>
<evidence type="ECO:0000313" key="2">
    <source>
        <dbReference type="EMBL" id="MFD0945231.1"/>
    </source>
</evidence>
<reference evidence="3" key="1">
    <citation type="journal article" date="2019" name="Int. J. Syst. Evol. Microbiol.">
        <title>The Global Catalogue of Microorganisms (GCM) 10K type strain sequencing project: providing services to taxonomists for standard genome sequencing and annotation.</title>
        <authorList>
            <consortium name="The Broad Institute Genomics Platform"/>
            <consortium name="The Broad Institute Genome Sequencing Center for Infectious Disease"/>
            <person name="Wu L."/>
            <person name="Ma J."/>
        </authorList>
    </citation>
    <scope>NUCLEOTIDE SEQUENCE [LARGE SCALE GENOMIC DNA]</scope>
    <source>
        <strain evidence="3">CCUG 62982</strain>
    </source>
</reference>
<dbReference type="RefSeq" id="WP_380916262.1">
    <property type="nucleotide sequence ID" value="NZ_JAPDRA010000001.1"/>
</dbReference>
<proteinExistence type="predicted"/>
<organism evidence="2 3">
    <name type="scientific">Sphingomonas canadensis</name>
    <dbReference type="NCBI Taxonomy" id="1219257"/>
    <lineage>
        <taxon>Bacteria</taxon>
        <taxon>Pseudomonadati</taxon>
        <taxon>Pseudomonadota</taxon>
        <taxon>Alphaproteobacteria</taxon>
        <taxon>Sphingomonadales</taxon>
        <taxon>Sphingomonadaceae</taxon>
        <taxon>Sphingomonas</taxon>
    </lineage>
</organism>
<name>A0ABW3H6I6_9SPHN</name>
<keyword evidence="3" id="KW-1185">Reference proteome</keyword>
<feature type="domain" description="DUF218" evidence="1">
    <location>
        <begin position="34"/>
        <end position="142"/>
    </location>
</feature>
<gene>
    <name evidence="2" type="ORF">ACFQ1E_02645</name>
</gene>